<dbReference type="InterPro" id="IPR011050">
    <property type="entry name" value="Pectin_lyase_fold/virulence"/>
</dbReference>
<dbReference type="InterPro" id="IPR000743">
    <property type="entry name" value="Glyco_hydro_28"/>
</dbReference>
<dbReference type="Proteomes" id="UP000620124">
    <property type="component" value="Unassembled WGS sequence"/>
</dbReference>
<keyword evidence="7" id="KW-1015">Disulfide bond</keyword>
<dbReference type="GO" id="GO:0071555">
    <property type="term" value="P:cell wall organization"/>
    <property type="evidence" value="ECO:0007669"/>
    <property type="project" value="UniProtKB-KW"/>
</dbReference>
<dbReference type="GO" id="GO:0005975">
    <property type="term" value="P:carbohydrate metabolic process"/>
    <property type="evidence" value="ECO:0007669"/>
    <property type="project" value="InterPro"/>
</dbReference>
<evidence type="ECO:0000256" key="6">
    <source>
        <dbReference type="ARBA" id="ARBA00022801"/>
    </source>
</evidence>
<keyword evidence="3" id="KW-0964">Secreted</keyword>
<evidence type="ECO:0000256" key="2">
    <source>
        <dbReference type="ARBA" id="ARBA00008834"/>
    </source>
</evidence>
<evidence type="ECO:0000256" key="14">
    <source>
        <dbReference type="ARBA" id="ARBA00042262"/>
    </source>
</evidence>
<reference evidence="18" key="1">
    <citation type="submission" date="2020-05" db="EMBL/GenBank/DDBJ databases">
        <title>Mycena genomes resolve the evolution of fungal bioluminescence.</title>
        <authorList>
            <person name="Tsai I.J."/>
        </authorList>
    </citation>
    <scope>NUCLEOTIDE SEQUENCE</scope>
    <source>
        <strain evidence="18">CCC161011</strain>
    </source>
</reference>
<dbReference type="AlphaFoldDB" id="A0A8H6XMF4"/>
<evidence type="ECO:0000256" key="13">
    <source>
        <dbReference type="ARBA" id="ARBA00041474"/>
    </source>
</evidence>
<evidence type="ECO:0000256" key="8">
    <source>
        <dbReference type="ARBA" id="ARBA00023180"/>
    </source>
</evidence>
<dbReference type="GO" id="GO:0005576">
    <property type="term" value="C:extracellular region"/>
    <property type="evidence" value="ECO:0007669"/>
    <property type="project" value="UniProtKB-SubCell"/>
</dbReference>
<comment type="function">
    <text evidence="11">Specific in hydrolyzing the terminal glycosidic bond of polygalacturonic acid and oligogalacturonates.</text>
</comment>
<protein>
    <recommendedName>
        <fullName evidence="12">galacturonan 1,4-alpha-galacturonidase</fullName>
        <ecNumber evidence="12">3.2.1.67</ecNumber>
    </recommendedName>
    <alternativeName>
        <fullName evidence="13">Galacturan 1,4-alpha-galacturonidase C</fullName>
    </alternativeName>
    <alternativeName>
        <fullName evidence="14">Poly(1,4-alpha-D-galacturonide)galacturonohydrolase C</fullName>
    </alternativeName>
</protein>
<dbReference type="Gene3D" id="2.160.20.10">
    <property type="entry name" value="Single-stranded right-handed beta-helix, Pectin lyase-like"/>
    <property type="match status" value="1"/>
</dbReference>
<name>A0A8H6XMF4_9AGAR</name>
<dbReference type="InterPro" id="IPR012334">
    <property type="entry name" value="Pectin_lyas_fold"/>
</dbReference>
<keyword evidence="5" id="KW-0677">Repeat</keyword>
<dbReference type="EC" id="3.2.1.67" evidence="12"/>
<evidence type="ECO:0000313" key="19">
    <source>
        <dbReference type="Proteomes" id="UP000620124"/>
    </source>
</evidence>
<feature type="chain" id="PRO_5034194700" description="galacturonan 1,4-alpha-galacturonidase" evidence="17">
    <location>
        <begin position="21"/>
        <end position="469"/>
    </location>
</feature>
<dbReference type="OrthoDB" id="187139at2759"/>
<evidence type="ECO:0000256" key="7">
    <source>
        <dbReference type="ARBA" id="ARBA00023157"/>
    </source>
</evidence>
<evidence type="ECO:0000256" key="4">
    <source>
        <dbReference type="ARBA" id="ARBA00022729"/>
    </source>
</evidence>
<comment type="catalytic activity">
    <reaction evidence="15">
        <text>[(1-&gt;4)-alpha-D-galacturonosyl](n) + H2O = alpha-D-galacturonate + [(1-&gt;4)-alpha-D-galacturonosyl](n-1)</text>
        <dbReference type="Rhea" id="RHEA:14117"/>
        <dbReference type="Rhea" id="RHEA-COMP:14570"/>
        <dbReference type="Rhea" id="RHEA-COMP:14572"/>
        <dbReference type="ChEBI" id="CHEBI:15377"/>
        <dbReference type="ChEBI" id="CHEBI:58658"/>
        <dbReference type="ChEBI" id="CHEBI:140523"/>
        <dbReference type="EC" id="3.2.1.67"/>
    </reaction>
</comment>
<evidence type="ECO:0000256" key="1">
    <source>
        <dbReference type="ARBA" id="ARBA00004613"/>
    </source>
</evidence>
<dbReference type="GO" id="GO:0047911">
    <property type="term" value="F:galacturan 1,4-alpha-galacturonidase activity"/>
    <property type="evidence" value="ECO:0007669"/>
    <property type="project" value="UniProtKB-EC"/>
</dbReference>
<feature type="signal peptide" evidence="17">
    <location>
        <begin position="1"/>
        <end position="20"/>
    </location>
</feature>
<evidence type="ECO:0000256" key="16">
    <source>
        <dbReference type="RuleBase" id="RU361169"/>
    </source>
</evidence>
<keyword evidence="10" id="KW-0961">Cell wall biogenesis/degradation</keyword>
<comment type="subcellular location">
    <subcellularLocation>
        <location evidence="1">Secreted</location>
    </subcellularLocation>
</comment>
<evidence type="ECO:0000256" key="11">
    <source>
        <dbReference type="ARBA" id="ARBA00037312"/>
    </source>
</evidence>
<evidence type="ECO:0000256" key="15">
    <source>
        <dbReference type="ARBA" id="ARBA00048766"/>
    </source>
</evidence>
<gene>
    <name evidence="18" type="ORF">MVEN_01740600</name>
</gene>
<keyword evidence="9 16" id="KW-0326">Glycosidase</keyword>
<organism evidence="18 19">
    <name type="scientific">Mycena venus</name>
    <dbReference type="NCBI Taxonomy" id="2733690"/>
    <lineage>
        <taxon>Eukaryota</taxon>
        <taxon>Fungi</taxon>
        <taxon>Dikarya</taxon>
        <taxon>Basidiomycota</taxon>
        <taxon>Agaricomycotina</taxon>
        <taxon>Agaricomycetes</taxon>
        <taxon>Agaricomycetidae</taxon>
        <taxon>Agaricales</taxon>
        <taxon>Marasmiineae</taxon>
        <taxon>Mycenaceae</taxon>
        <taxon>Mycena</taxon>
    </lineage>
</organism>
<sequence length="469" mass="51289">MLTPISFLAFTLLSIHQVLGWTTFVVPHNSSGGDDMPTLTAAFVSSNGTTRNLAVNSTIIFKKGITYNFFSAIRLPVLQNVEIRIEGNMSYLEDIAALQAVVAAKGYPGAMMTFTGGTNVTLRGTTDPEWGWIDGHGQAWWDAMEQTNRPHGIWFHNINGGIIRDMKIYKPVGWNYQTDGSSDVHVFGNTILAKSDTDVGEGLIYQFEDLSRSSLFHSIRNDGIFLCSLPTVVQTDSIPSPGFNAQGTNQLFENNYVVNGDDCVTVTNGAVNITFRDAYCEGSHGLSTTIASSSNNSFATGENFLFENKSGLYGARFKSSTGGPGLARNVTYRNIRFVDTVFPIYVTQNYFDQERSTRPVIPANPDPNNATHIEDFLFENFSGTIRDIGPKEGSCISDPCWYFVANATGREVVILDLYPSTATNVRTKNIVAKTESGGEVDVMCNTTDVTNDVGFICQDGAFIRTKAGI</sequence>
<comment type="caution">
    <text evidence="18">The sequence shown here is derived from an EMBL/GenBank/DDBJ whole genome shotgun (WGS) entry which is preliminary data.</text>
</comment>
<keyword evidence="4 17" id="KW-0732">Signal</keyword>
<keyword evidence="19" id="KW-1185">Reference proteome</keyword>
<dbReference type="PANTHER" id="PTHR31736">
    <property type="match status" value="1"/>
</dbReference>
<dbReference type="EMBL" id="JACAZI010000016">
    <property type="protein sequence ID" value="KAF7343102.1"/>
    <property type="molecule type" value="Genomic_DNA"/>
</dbReference>
<keyword evidence="8" id="KW-0325">Glycoprotein</keyword>
<comment type="similarity">
    <text evidence="2 16">Belongs to the glycosyl hydrolase 28 family.</text>
</comment>
<proteinExistence type="inferred from homology"/>
<keyword evidence="6 16" id="KW-0378">Hydrolase</keyword>
<dbReference type="Pfam" id="PF00295">
    <property type="entry name" value="Glyco_hydro_28"/>
    <property type="match status" value="1"/>
</dbReference>
<evidence type="ECO:0000256" key="3">
    <source>
        <dbReference type="ARBA" id="ARBA00022525"/>
    </source>
</evidence>
<evidence type="ECO:0000256" key="5">
    <source>
        <dbReference type="ARBA" id="ARBA00022737"/>
    </source>
</evidence>
<dbReference type="PANTHER" id="PTHR31736:SF11">
    <property type="entry name" value="EXOPOLYGALACTURONASE C-RELATED"/>
    <property type="match status" value="1"/>
</dbReference>
<evidence type="ECO:0000256" key="17">
    <source>
        <dbReference type="SAM" id="SignalP"/>
    </source>
</evidence>
<dbReference type="SUPFAM" id="SSF51126">
    <property type="entry name" value="Pectin lyase-like"/>
    <property type="match status" value="1"/>
</dbReference>
<accession>A0A8H6XMF4</accession>
<dbReference type="GO" id="GO:0004650">
    <property type="term" value="F:polygalacturonase activity"/>
    <property type="evidence" value="ECO:0007669"/>
    <property type="project" value="InterPro"/>
</dbReference>
<evidence type="ECO:0000256" key="12">
    <source>
        <dbReference type="ARBA" id="ARBA00038933"/>
    </source>
</evidence>
<evidence type="ECO:0000256" key="10">
    <source>
        <dbReference type="ARBA" id="ARBA00023316"/>
    </source>
</evidence>
<evidence type="ECO:0000313" key="18">
    <source>
        <dbReference type="EMBL" id="KAF7343102.1"/>
    </source>
</evidence>
<evidence type="ECO:0000256" key="9">
    <source>
        <dbReference type="ARBA" id="ARBA00023295"/>
    </source>
</evidence>